<keyword evidence="3" id="KW-1185">Reference proteome</keyword>
<protein>
    <recommendedName>
        <fullName evidence="1">HTH marR-type domain-containing protein</fullName>
    </recommendedName>
</protein>
<organism evidence="2 3">
    <name type="scientific">Amycolatopsis taiwanensis</name>
    <dbReference type="NCBI Taxonomy" id="342230"/>
    <lineage>
        <taxon>Bacteria</taxon>
        <taxon>Bacillati</taxon>
        <taxon>Actinomycetota</taxon>
        <taxon>Actinomycetes</taxon>
        <taxon>Pseudonocardiales</taxon>
        <taxon>Pseudonocardiaceae</taxon>
        <taxon>Amycolatopsis</taxon>
    </lineage>
</organism>
<gene>
    <name evidence="2" type="ORF">Atai01_22790</name>
</gene>
<dbReference type="Proteomes" id="UP001165136">
    <property type="component" value="Unassembled WGS sequence"/>
</dbReference>
<dbReference type="PRINTS" id="PR00598">
    <property type="entry name" value="HTHMARR"/>
</dbReference>
<dbReference type="GO" id="GO:0006950">
    <property type="term" value="P:response to stress"/>
    <property type="evidence" value="ECO:0007669"/>
    <property type="project" value="TreeGrafter"/>
</dbReference>
<dbReference type="AlphaFoldDB" id="A0A9W6VED3"/>
<accession>A0A9W6VED3</accession>
<dbReference type="InterPro" id="IPR036390">
    <property type="entry name" value="WH_DNA-bd_sf"/>
</dbReference>
<evidence type="ECO:0000313" key="2">
    <source>
        <dbReference type="EMBL" id="GLY65660.1"/>
    </source>
</evidence>
<dbReference type="EMBL" id="BSTI01000004">
    <property type="protein sequence ID" value="GLY65660.1"/>
    <property type="molecule type" value="Genomic_DNA"/>
</dbReference>
<dbReference type="PANTHER" id="PTHR33164">
    <property type="entry name" value="TRANSCRIPTIONAL REGULATOR, MARR FAMILY"/>
    <property type="match status" value="1"/>
</dbReference>
<name>A0A9W6VED3_9PSEU</name>
<sequence>MWCLLAGKEGSGHQTWGAELERGHRLTEKQASAWAAYLTAARLVEGAMAHWFRVGTALSVGDYHLLRELSVAEGKSLRMGEIAHLLLAPKSRVSYQVDQLVKRGLVRREPHPDDARGLVAVLTEDGERLLADTTPDYVECVRRHFFDLLDDDQLEDLERICARLVDRLRAGGR</sequence>
<dbReference type="GO" id="GO:0003700">
    <property type="term" value="F:DNA-binding transcription factor activity"/>
    <property type="evidence" value="ECO:0007669"/>
    <property type="project" value="InterPro"/>
</dbReference>
<dbReference type="PROSITE" id="PS50995">
    <property type="entry name" value="HTH_MARR_2"/>
    <property type="match status" value="1"/>
</dbReference>
<dbReference type="SMART" id="SM00347">
    <property type="entry name" value="HTH_MARR"/>
    <property type="match status" value="1"/>
</dbReference>
<comment type="caution">
    <text evidence="2">The sequence shown here is derived from an EMBL/GenBank/DDBJ whole genome shotgun (WGS) entry which is preliminary data.</text>
</comment>
<dbReference type="Pfam" id="PF12802">
    <property type="entry name" value="MarR_2"/>
    <property type="match status" value="1"/>
</dbReference>
<evidence type="ECO:0000313" key="3">
    <source>
        <dbReference type="Proteomes" id="UP001165136"/>
    </source>
</evidence>
<dbReference type="InterPro" id="IPR039422">
    <property type="entry name" value="MarR/SlyA-like"/>
</dbReference>
<evidence type="ECO:0000259" key="1">
    <source>
        <dbReference type="PROSITE" id="PS50995"/>
    </source>
</evidence>
<reference evidence="2" key="1">
    <citation type="submission" date="2023-03" db="EMBL/GenBank/DDBJ databases">
        <title>Amycolatopsis taiwanensis NBRC 103393.</title>
        <authorList>
            <person name="Ichikawa N."/>
            <person name="Sato H."/>
            <person name="Tonouchi N."/>
        </authorList>
    </citation>
    <scope>NUCLEOTIDE SEQUENCE</scope>
    <source>
        <strain evidence="2">NBRC 103393</strain>
    </source>
</reference>
<dbReference type="InterPro" id="IPR000835">
    <property type="entry name" value="HTH_MarR-typ"/>
</dbReference>
<feature type="domain" description="HTH marR-type" evidence="1">
    <location>
        <begin position="30"/>
        <end position="166"/>
    </location>
</feature>
<dbReference type="SUPFAM" id="SSF46785">
    <property type="entry name" value="Winged helix' DNA-binding domain"/>
    <property type="match status" value="1"/>
</dbReference>
<dbReference type="Gene3D" id="1.10.10.10">
    <property type="entry name" value="Winged helix-like DNA-binding domain superfamily/Winged helix DNA-binding domain"/>
    <property type="match status" value="1"/>
</dbReference>
<dbReference type="PANTHER" id="PTHR33164:SF99">
    <property type="entry name" value="MARR FAMILY REGULATORY PROTEIN"/>
    <property type="match status" value="1"/>
</dbReference>
<dbReference type="InterPro" id="IPR036388">
    <property type="entry name" value="WH-like_DNA-bd_sf"/>
</dbReference>
<proteinExistence type="predicted"/>